<proteinExistence type="predicted"/>
<dbReference type="PANTHER" id="PTHR13847">
    <property type="entry name" value="SARCOSINE DEHYDROGENASE-RELATED"/>
    <property type="match status" value="1"/>
</dbReference>
<dbReference type="Gene3D" id="3.50.50.60">
    <property type="entry name" value="FAD/NAD(P)-binding domain"/>
    <property type="match status" value="1"/>
</dbReference>
<dbReference type="Proteomes" id="UP001224392">
    <property type="component" value="Unassembled WGS sequence"/>
</dbReference>
<name>A0ABQ6M1W1_9GAMM</name>
<feature type="domain" description="Rhodanese" evidence="2">
    <location>
        <begin position="44"/>
        <end position="80"/>
    </location>
</feature>
<dbReference type="Gene3D" id="3.30.9.10">
    <property type="entry name" value="D-Amino Acid Oxidase, subunit A, domain 2"/>
    <property type="match status" value="1"/>
</dbReference>
<evidence type="ECO:0000259" key="2">
    <source>
        <dbReference type="PROSITE" id="PS50206"/>
    </source>
</evidence>
<keyword evidence="1" id="KW-0560">Oxidoreductase</keyword>
<dbReference type="RefSeq" id="WP_285764878.1">
    <property type="nucleotide sequence ID" value="NZ_BSYJ01000005.1"/>
</dbReference>
<evidence type="ECO:0000313" key="4">
    <source>
        <dbReference type="Proteomes" id="UP001224392"/>
    </source>
</evidence>
<accession>A0ABQ6M1W1</accession>
<reference evidence="3 4" key="1">
    <citation type="submission" date="2023-04" db="EMBL/GenBank/DDBJ databases">
        <title>Marinobulbifer ophiurae gen. nov., sp. Nov., isolate from tissue of brittle star Ophioplocus japonicus.</title>
        <authorList>
            <person name="Kawano K."/>
            <person name="Sawayama S."/>
            <person name="Nakagawa S."/>
        </authorList>
    </citation>
    <scope>NUCLEOTIDE SEQUENCE [LARGE SCALE GENOMIC DNA]</scope>
    <source>
        <strain evidence="3 4">NKW57</strain>
    </source>
</reference>
<dbReference type="InterPro" id="IPR001763">
    <property type="entry name" value="Rhodanese-like_dom"/>
</dbReference>
<keyword evidence="4" id="KW-1185">Reference proteome</keyword>
<comment type="caution">
    <text evidence="3">The sequence shown here is derived from an EMBL/GenBank/DDBJ whole genome shotgun (WGS) entry which is preliminary data.</text>
</comment>
<protein>
    <submittedName>
        <fullName evidence="3">FAD-binding oxidoreductase</fullName>
    </submittedName>
</protein>
<dbReference type="PROSITE" id="PS50206">
    <property type="entry name" value="RHODANESE_3"/>
    <property type="match status" value="1"/>
</dbReference>
<dbReference type="SUPFAM" id="SSF51905">
    <property type="entry name" value="FAD/NAD(P)-binding domain"/>
    <property type="match status" value="1"/>
</dbReference>
<dbReference type="Pfam" id="PF01266">
    <property type="entry name" value="DAO"/>
    <property type="match status" value="1"/>
</dbReference>
<sequence length="434" mass="47554">MSAGQVSKLLGHADSYYAASAMPIREFPRLEEAVEADVCVVGAGYTGLSAALHLAEQGYSVVLLEGERVGWGASGRNGGHVGVGQRKGQDDLEKMVGKEIAQTLWQYGLEAVELVESLIKKHEIPCDLKRGIMHLAAKPSHNAWLKEEADHLQKEYGYDQIRYMPEEEVRGLVGSERYHAGVIDSASLHLHPLNYALGLAAAADKAGVKIFENSRVTDYHGGDKPEVHTALGKVNARYVVMACNGYLGKLKAPFAGHMMPINNFVLATEPLSDELAHELISNDHAVQDTLFVINYWKLSGDNRLIFGGGENYTSRFPQDIRAFVRKYMLRVYPQLENTKIDFGWGGTLAITLNRMPDYGRIDKNIFYAHGYSGHGVPSATFAGKLIAEAIAGTAEKFDVMSALPTKSFPGGTLLRWPGLVAGMLYYGLLDKLGR</sequence>
<dbReference type="PANTHER" id="PTHR13847:SF281">
    <property type="entry name" value="FAD DEPENDENT OXIDOREDUCTASE DOMAIN-CONTAINING PROTEIN"/>
    <property type="match status" value="1"/>
</dbReference>
<evidence type="ECO:0000313" key="3">
    <source>
        <dbReference type="EMBL" id="GMG88272.1"/>
    </source>
</evidence>
<gene>
    <name evidence="3" type="ORF">MNKW57_25930</name>
</gene>
<organism evidence="3 4">
    <name type="scientific">Biformimicrobium ophioploci</name>
    <dbReference type="NCBI Taxonomy" id="3036711"/>
    <lineage>
        <taxon>Bacteria</taxon>
        <taxon>Pseudomonadati</taxon>
        <taxon>Pseudomonadota</taxon>
        <taxon>Gammaproteobacteria</taxon>
        <taxon>Cellvibrionales</taxon>
        <taxon>Microbulbiferaceae</taxon>
        <taxon>Biformimicrobium</taxon>
    </lineage>
</organism>
<dbReference type="EMBL" id="BSYJ01000005">
    <property type="protein sequence ID" value="GMG88272.1"/>
    <property type="molecule type" value="Genomic_DNA"/>
</dbReference>
<dbReference type="InterPro" id="IPR006076">
    <property type="entry name" value="FAD-dep_OxRdtase"/>
</dbReference>
<dbReference type="InterPro" id="IPR036188">
    <property type="entry name" value="FAD/NAD-bd_sf"/>
</dbReference>
<evidence type="ECO:0000256" key="1">
    <source>
        <dbReference type="ARBA" id="ARBA00023002"/>
    </source>
</evidence>